<name>A0AA97PGU3_PYRO3</name>
<dbReference type="EMBL" id="JH793453">
    <property type="protein sequence ID" value="ELQ34043.1"/>
    <property type="molecule type" value="Genomic_DNA"/>
</dbReference>
<protein>
    <submittedName>
        <fullName evidence="1">Asparaginyl-tRNA synthetase</fullName>
    </submittedName>
</protein>
<accession>A0AA97PGU3</accession>
<sequence>MLYLWTRRRAPMHLLRIWDPRHPPSNPFLKPTLGTVQTLDKNARNKRLLQSAPTRKLRTPRPSKQSYWRQNIKIEEDPELPQAKLISIGDTDPAIIGQLRKTDGQSQDGVQRVHVQGRVYRVAKQSGLMFARLRRGLDLIQRLYAGNLAKTYDALTLARETSMEVFGELREVPAGLRAPLDRELHGNYFRTIAKAPGGDETFATRVPDDGDFPTLLNVRHLALRQDKPSAVMFIRDVLESASNTV</sequence>
<dbReference type="AlphaFoldDB" id="A0AA97PGU3"/>
<proteinExistence type="predicted"/>
<dbReference type="SMR" id="A0AA97PGU3"/>
<organism evidence="1">
    <name type="scientific">Pyricularia oryzae (strain Y34)</name>
    <name type="common">Rice blast fungus</name>
    <name type="synonym">Magnaporthe oryzae</name>
    <dbReference type="NCBI Taxonomy" id="1143189"/>
    <lineage>
        <taxon>Eukaryota</taxon>
        <taxon>Fungi</taxon>
        <taxon>Dikarya</taxon>
        <taxon>Ascomycota</taxon>
        <taxon>Pezizomycotina</taxon>
        <taxon>Sordariomycetes</taxon>
        <taxon>Sordariomycetidae</taxon>
        <taxon>Magnaporthales</taxon>
        <taxon>Pyriculariaceae</taxon>
        <taxon>Pyricularia</taxon>
    </lineage>
</organism>
<dbReference type="Proteomes" id="UP000011086">
    <property type="component" value="Unassembled WGS sequence"/>
</dbReference>
<dbReference type="SUPFAM" id="SSF50249">
    <property type="entry name" value="Nucleic acid-binding proteins"/>
    <property type="match status" value="1"/>
</dbReference>
<gene>
    <name evidence="1" type="ORF">OOU_Y34scaffold00817g9</name>
</gene>
<evidence type="ECO:0000313" key="1">
    <source>
        <dbReference type="EMBL" id="ELQ34043.1"/>
    </source>
</evidence>
<dbReference type="InterPro" id="IPR012340">
    <property type="entry name" value="NA-bd_OB-fold"/>
</dbReference>
<dbReference type="CDD" id="cd04323">
    <property type="entry name" value="AsnRS_cyto_like_N"/>
    <property type="match status" value="1"/>
</dbReference>
<reference evidence="1" key="1">
    <citation type="journal article" date="2012" name="PLoS Genet.">
        <title>Comparative analysis of the genomes of two field isolates of the rice blast fungus Magnaporthe oryzae.</title>
        <authorList>
            <person name="Xue M."/>
            <person name="Yang J."/>
            <person name="Li Z."/>
            <person name="Hu S."/>
            <person name="Yao N."/>
            <person name="Dean R.A."/>
            <person name="Zhao W."/>
            <person name="Shen M."/>
            <person name="Zhang H."/>
            <person name="Li C."/>
            <person name="Liu L."/>
            <person name="Cao L."/>
            <person name="Xu X."/>
            <person name="Xing Y."/>
            <person name="Hsiang T."/>
            <person name="Zhang Z."/>
            <person name="Xu J.R."/>
            <person name="Peng Y.L."/>
        </authorList>
    </citation>
    <scope>NUCLEOTIDE SEQUENCE</scope>
    <source>
        <strain evidence="1">Y34</strain>
    </source>
</reference>
<dbReference type="Gene3D" id="2.40.50.140">
    <property type="entry name" value="Nucleic acid-binding proteins"/>
    <property type="match status" value="1"/>
</dbReference>